<dbReference type="InParanoid" id="A0DJ37"/>
<dbReference type="OrthoDB" id="10043504at2759"/>
<dbReference type="EMBL" id="CT868452">
    <property type="protein sequence ID" value="CAK83054.1"/>
    <property type="molecule type" value="Genomic_DNA"/>
</dbReference>
<evidence type="ECO:0000256" key="1">
    <source>
        <dbReference type="ARBA" id="ARBA00022737"/>
    </source>
</evidence>
<keyword evidence="4" id="KW-1185">Reference proteome</keyword>
<dbReference type="InterPro" id="IPR051685">
    <property type="entry name" value="Ycf3/AcsC/BcsC/TPR_MFPF"/>
</dbReference>
<dbReference type="GeneID" id="5036236"/>
<dbReference type="PANTHER" id="PTHR44943:SF4">
    <property type="entry name" value="TPR REPEAT-CONTAINING PROTEIN MJ0798"/>
    <property type="match status" value="1"/>
</dbReference>
<reference evidence="3 4" key="1">
    <citation type="journal article" date="2006" name="Nature">
        <title>Global trends of whole-genome duplications revealed by the ciliate Paramecium tetraurelia.</title>
        <authorList>
            <consortium name="Genoscope"/>
            <person name="Aury J.-M."/>
            <person name="Jaillon O."/>
            <person name="Duret L."/>
            <person name="Noel B."/>
            <person name="Jubin C."/>
            <person name="Porcel B.M."/>
            <person name="Segurens B."/>
            <person name="Daubin V."/>
            <person name="Anthouard V."/>
            <person name="Aiach N."/>
            <person name="Arnaiz O."/>
            <person name="Billaut A."/>
            <person name="Beisson J."/>
            <person name="Blanc I."/>
            <person name="Bouhouche K."/>
            <person name="Camara F."/>
            <person name="Duharcourt S."/>
            <person name="Guigo R."/>
            <person name="Gogendeau D."/>
            <person name="Katinka M."/>
            <person name="Keller A.-M."/>
            <person name="Kissmehl R."/>
            <person name="Klotz C."/>
            <person name="Koll F."/>
            <person name="Le Moue A."/>
            <person name="Lepere C."/>
            <person name="Malinsky S."/>
            <person name="Nowacki M."/>
            <person name="Nowak J.K."/>
            <person name="Plattner H."/>
            <person name="Poulain J."/>
            <person name="Ruiz F."/>
            <person name="Serrano V."/>
            <person name="Zagulski M."/>
            <person name="Dessen P."/>
            <person name="Betermier M."/>
            <person name="Weissenbach J."/>
            <person name="Scarpelli C."/>
            <person name="Schachter V."/>
            <person name="Sperling L."/>
            <person name="Meyer E."/>
            <person name="Cohen J."/>
            <person name="Wincker P."/>
        </authorList>
    </citation>
    <scope>NUCLEOTIDE SEQUENCE [LARGE SCALE GENOMIC DNA]</scope>
    <source>
        <strain evidence="3 4">Stock d4-2</strain>
    </source>
</reference>
<keyword evidence="1" id="KW-0677">Repeat</keyword>
<dbReference type="RefSeq" id="XP_001450451.1">
    <property type="nucleotide sequence ID" value="XM_001450414.1"/>
</dbReference>
<dbReference type="AlphaFoldDB" id="A0DJ37"/>
<dbReference type="Proteomes" id="UP000000600">
    <property type="component" value="Unassembled WGS sequence"/>
</dbReference>
<dbReference type="InterPro" id="IPR011990">
    <property type="entry name" value="TPR-like_helical_dom_sf"/>
</dbReference>
<keyword evidence="2" id="KW-0802">TPR repeat</keyword>
<dbReference type="KEGG" id="ptm:GSPATT00017411001"/>
<sequence>MDQDLCLHKENIQQKTDQFQLAVNLFNQKKWFEADELFSDLVQKKQNTPYAQFYKCILIANVQQGQTLIYLNQVEKLIAFVEQIEKENPQFFAQVIEHCNQELKNDSENIIILCIKGIALDILHQFDESESIINEAIKLNPQFPLIQVWRCLTLISKKKYNEVIDVGQKALKEHPNFVILHHYVGISLQILSRSVEALEHFEIILQLNPNLVHIYLWKCISLETQNQYLKALCCYDLALKLDPNNSEITNQKSKKNINYVQRNFTIRLKYVEESNLNLTSSNLIGIG</sequence>
<name>A0DJ37_PARTE</name>
<protein>
    <submittedName>
        <fullName evidence="3">Uncharacterized protein</fullName>
    </submittedName>
</protein>
<dbReference type="InterPro" id="IPR019734">
    <property type="entry name" value="TPR_rpt"/>
</dbReference>
<dbReference type="OMA" id="KWFEADE"/>
<organism evidence="3 4">
    <name type="scientific">Paramecium tetraurelia</name>
    <dbReference type="NCBI Taxonomy" id="5888"/>
    <lineage>
        <taxon>Eukaryota</taxon>
        <taxon>Sar</taxon>
        <taxon>Alveolata</taxon>
        <taxon>Ciliophora</taxon>
        <taxon>Intramacronucleata</taxon>
        <taxon>Oligohymenophorea</taxon>
        <taxon>Peniculida</taxon>
        <taxon>Parameciidae</taxon>
        <taxon>Paramecium</taxon>
    </lineage>
</organism>
<accession>A0DJ37</accession>
<evidence type="ECO:0000313" key="3">
    <source>
        <dbReference type="EMBL" id="CAK83054.1"/>
    </source>
</evidence>
<dbReference type="SUPFAM" id="SSF48452">
    <property type="entry name" value="TPR-like"/>
    <property type="match status" value="1"/>
</dbReference>
<gene>
    <name evidence="3" type="ORF">GSPATT00017411001</name>
</gene>
<dbReference type="HOGENOM" id="CLU_971329_0_0_1"/>
<evidence type="ECO:0000313" key="4">
    <source>
        <dbReference type="Proteomes" id="UP000000600"/>
    </source>
</evidence>
<evidence type="ECO:0000256" key="2">
    <source>
        <dbReference type="ARBA" id="ARBA00022803"/>
    </source>
</evidence>
<dbReference type="STRING" id="5888.A0DJ37"/>
<proteinExistence type="predicted"/>
<dbReference type="Gene3D" id="1.25.40.10">
    <property type="entry name" value="Tetratricopeptide repeat domain"/>
    <property type="match status" value="1"/>
</dbReference>
<dbReference type="SMART" id="SM00028">
    <property type="entry name" value="TPR"/>
    <property type="match status" value="3"/>
</dbReference>
<dbReference type="PANTHER" id="PTHR44943">
    <property type="entry name" value="CELLULOSE SYNTHASE OPERON PROTEIN C"/>
    <property type="match status" value="1"/>
</dbReference>